<keyword evidence="3" id="KW-0804">Transcription</keyword>
<accession>A0A1M5BA72</accession>
<evidence type="ECO:0000313" key="5">
    <source>
        <dbReference type="EMBL" id="SHF39306.1"/>
    </source>
</evidence>
<feature type="domain" description="HTH araC/xylS-type" evidence="4">
    <location>
        <begin position="194"/>
        <end position="300"/>
    </location>
</feature>
<evidence type="ECO:0000256" key="3">
    <source>
        <dbReference type="ARBA" id="ARBA00023163"/>
    </source>
</evidence>
<evidence type="ECO:0000256" key="1">
    <source>
        <dbReference type="ARBA" id="ARBA00023015"/>
    </source>
</evidence>
<evidence type="ECO:0000313" key="6">
    <source>
        <dbReference type="Proteomes" id="UP000184287"/>
    </source>
</evidence>
<dbReference type="PANTHER" id="PTHR43280:SF32">
    <property type="entry name" value="TRANSCRIPTIONAL REGULATORY PROTEIN"/>
    <property type="match status" value="1"/>
</dbReference>
<name>A0A1M5BA72_9SPHI</name>
<dbReference type="RefSeq" id="WP_073231372.1">
    <property type="nucleotide sequence ID" value="NZ_FQUQ01000002.1"/>
</dbReference>
<proteinExistence type="predicted"/>
<dbReference type="EMBL" id="FQUQ01000002">
    <property type="protein sequence ID" value="SHF39306.1"/>
    <property type="molecule type" value="Genomic_DNA"/>
</dbReference>
<dbReference type="SMART" id="SM00342">
    <property type="entry name" value="HTH_ARAC"/>
    <property type="match status" value="1"/>
</dbReference>
<dbReference type="OrthoDB" id="629929at2"/>
<dbReference type="GO" id="GO:0003700">
    <property type="term" value="F:DNA-binding transcription factor activity"/>
    <property type="evidence" value="ECO:0007669"/>
    <property type="project" value="InterPro"/>
</dbReference>
<dbReference type="InterPro" id="IPR009057">
    <property type="entry name" value="Homeodomain-like_sf"/>
</dbReference>
<keyword evidence="6" id="KW-1185">Reference proteome</keyword>
<evidence type="ECO:0000259" key="4">
    <source>
        <dbReference type="PROSITE" id="PS01124"/>
    </source>
</evidence>
<evidence type="ECO:0000256" key="2">
    <source>
        <dbReference type="ARBA" id="ARBA00023125"/>
    </source>
</evidence>
<dbReference type="STRING" id="288992.SAMN04488522_1021097"/>
<organism evidence="5 6">
    <name type="scientific">Pedobacter caeni</name>
    <dbReference type="NCBI Taxonomy" id="288992"/>
    <lineage>
        <taxon>Bacteria</taxon>
        <taxon>Pseudomonadati</taxon>
        <taxon>Bacteroidota</taxon>
        <taxon>Sphingobacteriia</taxon>
        <taxon>Sphingobacteriales</taxon>
        <taxon>Sphingobacteriaceae</taxon>
        <taxon>Pedobacter</taxon>
    </lineage>
</organism>
<reference evidence="6" key="1">
    <citation type="submission" date="2016-11" db="EMBL/GenBank/DDBJ databases">
        <authorList>
            <person name="Varghese N."/>
            <person name="Submissions S."/>
        </authorList>
    </citation>
    <scope>NUCLEOTIDE SEQUENCE [LARGE SCALE GENOMIC DNA]</scope>
    <source>
        <strain evidence="6">DSM 16990</strain>
    </source>
</reference>
<keyword evidence="2" id="KW-0238">DNA-binding</keyword>
<dbReference type="AlphaFoldDB" id="A0A1M5BA72"/>
<dbReference type="PANTHER" id="PTHR43280">
    <property type="entry name" value="ARAC-FAMILY TRANSCRIPTIONAL REGULATOR"/>
    <property type="match status" value="1"/>
</dbReference>
<dbReference type="PRINTS" id="PR00032">
    <property type="entry name" value="HTHARAC"/>
</dbReference>
<keyword evidence="1" id="KW-0805">Transcription regulation</keyword>
<dbReference type="Proteomes" id="UP000184287">
    <property type="component" value="Unassembled WGS sequence"/>
</dbReference>
<dbReference type="GO" id="GO:0043565">
    <property type="term" value="F:sequence-specific DNA binding"/>
    <property type="evidence" value="ECO:0007669"/>
    <property type="project" value="InterPro"/>
</dbReference>
<dbReference type="InterPro" id="IPR020449">
    <property type="entry name" value="Tscrpt_reg_AraC-type_HTH"/>
</dbReference>
<dbReference type="SUPFAM" id="SSF46689">
    <property type="entry name" value="Homeodomain-like"/>
    <property type="match status" value="1"/>
</dbReference>
<dbReference type="Gene3D" id="1.10.10.60">
    <property type="entry name" value="Homeodomain-like"/>
    <property type="match status" value="1"/>
</dbReference>
<sequence length="303" mass="35194">MDKQETLIHYYQATNRALPFDLQCSNGTGSHFNVLKRDQCAVSIPFNRKNYYKICLTTGQAILNTDNGTVEINQPAVFFSKPDLKFGWKNVSEEQGGYVCLFNEQYICTELKRELDTLYVTFENSPYPFLFLDPAQFDAFRHYFQLMQTEYQQNFEHKDKMIESALKLIIYSSIKIRSDACPPARNTLPNRLVHKFLNLLESQFPIDAPGHSLLLKTPADFARQLCVHVNHLNNSVKKYTGKPTSRIIQEKMVKEAKNLLRYTDWDISEIAYSLGFEHPQNFNNFFKKQVGESPNLFKSNLRS</sequence>
<dbReference type="Pfam" id="PF12833">
    <property type="entry name" value="HTH_18"/>
    <property type="match status" value="1"/>
</dbReference>
<dbReference type="InterPro" id="IPR018060">
    <property type="entry name" value="HTH_AraC"/>
</dbReference>
<gene>
    <name evidence="5" type="ORF">SAMN04488522_1021097</name>
</gene>
<dbReference type="PROSITE" id="PS01124">
    <property type="entry name" value="HTH_ARAC_FAMILY_2"/>
    <property type="match status" value="1"/>
</dbReference>
<protein>
    <submittedName>
        <fullName evidence="5">Helix-turn-helix domain-containing protein</fullName>
    </submittedName>
</protein>